<reference evidence="1 2" key="1">
    <citation type="submission" date="2023-02" db="EMBL/GenBank/DDBJ databases">
        <title>LHISI_Scaffold_Assembly.</title>
        <authorList>
            <person name="Stuart O.P."/>
            <person name="Cleave R."/>
            <person name="Magrath M.J.L."/>
            <person name="Mikheyev A.S."/>
        </authorList>
    </citation>
    <scope>NUCLEOTIDE SEQUENCE [LARGE SCALE GENOMIC DNA]</scope>
    <source>
        <strain evidence="1">Daus_M_001</strain>
        <tissue evidence="1">Leg muscle</tissue>
    </source>
</reference>
<proteinExistence type="predicted"/>
<evidence type="ECO:0000313" key="1">
    <source>
        <dbReference type="EMBL" id="KAJ8891681.1"/>
    </source>
</evidence>
<evidence type="ECO:0000313" key="2">
    <source>
        <dbReference type="Proteomes" id="UP001159363"/>
    </source>
</evidence>
<sequence>MSIPADNMFGPSVASARIADAIIPAGNSADECSSTERYSARDLTDGVYFGLLLASANGAAPECKGGGKREFPEKTPPTNGIVRKSGVTRPGIELAVCHGGRRAETSGISRNRRPGSFANSFEDKLNLNLVYIQVCVSIEPLFVRQDQDEFEPVQNLQENKAQMSRYLVWGKTGASANEQLTLECTKDCGVWFVARSICEISGSRAGYISRLNVRPGVLRGKCWYTVRAVPGWQDVCVCVCVCGDRGRRGRCPWRGVLDVAGSRRVSRLLRGVATVYTFARRANWVTRQHRPRRHRHLDSTSDSCPSLAFIPLLSVYSTQVGSTMLSVRQLQFFANAVYLPAPITTYLVLSSSATNPVASASEITFSDNSRRARGGVVVRLLASQRGETGFDSRRGRPRIFACANRSGRSAGFLWGLPFPLLLHSGAILHFHLAPPLSAFKTSILASGRIFTRKTGGPNYSRSDTKFDPRALPYQRDLRVMSSLRGHLLCDRTL</sequence>
<keyword evidence="2" id="KW-1185">Reference proteome</keyword>
<name>A0ABQ9I5N9_9NEOP</name>
<comment type="caution">
    <text evidence="1">The sequence shown here is derived from an EMBL/GenBank/DDBJ whole genome shotgun (WGS) entry which is preliminary data.</text>
</comment>
<protein>
    <submittedName>
        <fullName evidence="1">Uncharacterized protein</fullName>
    </submittedName>
</protein>
<dbReference type="Proteomes" id="UP001159363">
    <property type="component" value="Chromosome 2"/>
</dbReference>
<accession>A0ABQ9I5N9</accession>
<dbReference type="EMBL" id="JARBHB010000002">
    <property type="protein sequence ID" value="KAJ8891681.1"/>
    <property type="molecule type" value="Genomic_DNA"/>
</dbReference>
<organism evidence="1 2">
    <name type="scientific">Dryococelus australis</name>
    <dbReference type="NCBI Taxonomy" id="614101"/>
    <lineage>
        <taxon>Eukaryota</taxon>
        <taxon>Metazoa</taxon>
        <taxon>Ecdysozoa</taxon>
        <taxon>Arthropoda</taxon>
        <taxon>Hexapoda</taxon>
        <taxon>Insecta</taxon>
        <taxon>Pterygota</taxon>
        <taxon>Neoptera</taxon>
        <taxon>Polyneoptera</taxon>
        <taxon>Phasmatodea</taxon>
        <taxon>Verophasmatodea</taxon>
        <taxon>Anareolatae</taxon>
        <taxon>Phasmatidae</taxon>
        <taxon>Eurycanthinae</taxon>
        <taxon>Dryococelus</taxon>
    </lineage>
</organism>
<gene>
    <name evidence="1" type="ORF">PR048_004210</name>
</gene>